<reference evidence="1 2" key="1">
    <citation type="submission" date="2021-06" db="EMBL/GenBank/DDBJ databases">
        <authorList>
            <person name="Palmer J.M."/>
        </authorList>
    </citation>
    <scope>NUCLEOTIDE SEQUENCE [LARGE SCALE GENOMIC DNA]</scope>
    <source>
        <strain evidence="1 2">CL_MEX2019</strain>
        <tissue evidence="1">Muscle</tissue>
    </source>
</reference>
<name>A0ABU7EQV4_9TELE</name>
<accession>A0ABU7EQV4</accession>
<dbReference type="Proteomes" id="UP001352852">
    <property type="component" value="Unassembled WGS sequence"/>
</dbReference>
<proteinExistence type="predicted"/>
<organism evidence="1 2">
    <name type="scientific">Characodon lateralis</name>
    <dbReference type="NCBI Taxonomy" id="208331"/>
    <lineage>
        <taxon>Eukaryota</taxon>
        <taxon>Metazoa</taxon>
        <taxon>Chordata</taxon>
        <taxon>Craniata</taxon>
        <taxon>Vertebrata</taxon>
        <taxon>Euteleostomi</taxon>
        <taxon>Actinopterygii</taxon>
        <taxon>Neopterygii</taxon>
        <taxon>Teleostei</taxon>
        <taxon>Neoteleostei</taxon>
        <taxon>Acanthomorphata</taxon>
        <taxon>Ovalentaria</taxon>
        <taxon>Atherinomorphae</taxon>
        <taxon>Cyprinodontiformes</taxon>
        <taxon>Goodeidae</taxon>
        <taxon>Characodon</taxon>
    </lineage>
</organism>
<dbReference type="EMBL" id="JAHUTJ010060648">
    <property type="protein sequence ID" value="MED6288459.1"/>
    <property type="molecule type" value="Genomic_DNA"/>
</dbReference>
<evidence type="ECO:0000313" key="1">
    <source>
        <dbReference type="EMBL" id="MED6288459.1"/>
    </source>
</evidence>
<keyword evidence="2" id="KW-1185">Reference proteome</keyword>
<evidence type="ECO:0000313" key="2">
    <source>
        <dbReference type="Proteomes" id="UP001352852"/>
    </source>
</evidence>
<feature type="non-terminal residue" evidence="1">
    <location>
        <position position="1"/>
    </location>
</feature>
<protein>
    <submittedName>
        <fullName evidence="1">Uncharacterized protein</fullName>
    </submittedName>
</protein>
<sequence>KDGTRGRWAAAGIPGYFWMYSEAETCFYVTLYQAVANELKYQNVSEGRQRVGIMWSHICGSLNRQQLLIPALIIALDNGESAQSNQIYFTEQQKGSGSEGIIRKDLVEHQAD</sequence>
<gene>
    <name evidence="1" type="ORF">CHARACLAT_026730</name>
</gene>
<comment type="caution">
    <text evidence="1">The sequence shown here is derived from an EMBL/GenBank/DDBJ whole genome shotgun (WGS) entry which is preliminary data.</text>
</comment>